<dbReference type="GeneID" id="89973382"/>
<dbReference type="EMBL" id="JAVRRD010000002">
    <property type="protein sequence ID" value="KAK5063128.1"/>
    <property type="molecule type" value="Genomic_DNA"/>
</dbReference>
<evidence type="ECO:0000313" key="3">
    <source>
        <dbReference type="Proteomes" id="UP001358417"/>
    </source>
</evidence>
<accession>A0AAV9NPT7</accession>
<protein>
    <submittedName>
        <fullName evidence="2">Uncharacterized protein</fullName>
    </submittedName>
</protein>
<name>A0AAV9NPT7_9EURO</name>
<dbReference type="Proteomes" id="UP001358417">
    <property type="component" value="Unassembled WGS sequence"/>
</dbReference>
<dbReference type="RefSeq" id="XP_064711400.1">
    <property type="nucleotide sequence ID" value="XM_064848776.1"/>
</dbReference>
<organism evidence="2 3">
    <name type="scientific">Exophiala bonariae</name>
    <dbReference type="NCBI Taxonomy" id="1690606"/>
    <lineage>
        <taxon>Eukaryota</taxon>
        <taxon>Fungi</taxon>
        <taxon>Dikarya</taxon>
        <taxon>Ascomycota</taxon>
        <taxon>Pezizomycotina</taxon>
        <taxon>Eurotiomycetes</taxon>
        <taxon>Chaetothyriomycetidae</taxon>
        <taxon>Chaetothyriales</taxon>
        <taxon>Herpotrichiellaceae</taxon>
        <taxon>Exophiala</taxon>
    </lineage>
</organism>
<proteinExistence type="predicted"/>
<reference evidence="2 3" key="1">
    <citation type="submission" date="2023-08" db="EMBL/GenBank/DDBJ databases">
        <title>Black Yeasts Isolated from many extreme environments.</title>
        <authorList>
            <person name="Coleine C."/>
            <person name="Stajich J.E."/>
            <person name="Selbmann L."/>
        </authorList>
    </citation>
    <scope>NUCLEOTIDE SEQUENCE [LARGE SCALE GENOMIC DNA]</scope>
    <source>
        <strain evidence="2 3">CCFEE 5792</strain>
    </source>
</reference>
<feature type="compositionally biased region" description="Gly residues" evidence="1">
    <location>
        <begin position="128"/>
        <end position="140"/>
    </location>
</feature>
<dbReference type="AlphaFoldDB" id="A0AAV9NPT7"/>
<feature type="region of interest" description="Disordered" evidence="1">
    <location>
        <begin position="90"/>
        <end position="153"/>
    </location>
</feature>
<feature type="compositionally biased region" description="Basic and acidic residues" evidence="1">
    <location>
        <begin position="105"/>
        <end position="126"/>
    </location>
</feature>
<evidence type="ECO:0000313" key="2">
    <source>
        <dbReference type="EMBL" id="KAK5063128.1"/>
    </source>
</evidence>
<sequence>MSSWFSWGQSKGKRILEGQARKKAFEAVYVTRGGPGIETPQGQADFTKYANAKKDPKSAQYMRDMERCTNENRTAVGRLQEQKIAYRDFAYPARDGDQKYSGSDSKGKGKDRQCYDSKAGSDDRRRTGSGGGGASGGAQGSGQSARDYYSSWR</sequence>
<gene>
    <name evidence="2" type="ORF">LTR84_005204</name>
</gene>
<evidence type="ECO:0000256" key="1">
    <source>
        <dbReference type="SAM" id="MobiDB-lite"/>
    </source>
</evidence>
<keyword evidence="3" id="KW-1185">Reference proteome</keyword>
<comment type="caution">
    <text evidence="2">The sequence shown here is derived from an EMBL/GenBank/DDBJ whole genome shotgun (WGS) entry which is preliminary data.</text>
</comment>